<dbReference type="SUPFAM" id="SSF56784">
    <property type="entry name" value="HAD-like"/>
    <property type="match status" value="1"/>
</dbReference>
<dbReference type="NCBIfam" id="TIGR01549">
    <property type="entry name" value="HAD-SF-IA-v1"/>
    <property type="match status" value="1"/>
</dbReference>
<sequence>MPIRALLWDVDDTLFDYTGADTAGLARHLADDGLAERYGSPAAALALWRAATERHWARFAAGETTFRAQRRDRVRDFLGAPEMGDAEAEDWFDRYVVHYQAAWALFPDVLPVLDALARDYRHGVLSNSSTANQDPKLRRLGLRERFEVLVCAAELGVSKPDAAAFLGACEALGLPPHEVAYVGDQPEIDARGARDAGLTAVWLDRCGMPGPAPGGVHRISGLAQLPALLAADTRFGARSGIR</sequence>
<dbReference type="Gene3D" id="3.40.50.1000">
    <property type="entry name" value="HAD superfamily/HAD-like"/>
    <property type="match status" value="1"/>
</dbReference>
<dbReference type="SFLD" id="SFLDG01129">
    <property type="entry name" value="C1.5:_HAD__Beta-PGM__Phosphata"/>
    <property type="match status" value="1"/>
</dbReference>
<name>A0ABQ3EZP7_9ACTN</name>
<dbReference type="PANTHER" id="PTHR46470:SF4">
    <property type="entry name" value="5-AMINO-6-(5-PHOSPHO-D-RIBITYLAMINO)URACIL PHOSPHATASE YIGB"/>
    <property type="match status" value="1"/>
</dbReference>
<dbReference type="NCBIfam" id="TIGR01509">
    <property type="entry name" value="HAD-SF-IA-v3"/>
    <property type="match status" value="1"/>
</dbReference>
<accession>A0ABQ3EZP7</accession>
<comment type="caution">
    <text evidence="4">The sequence shown here is derived from an EMBL/GenBank/DDBJ whole genome shotgun (WGS) entry which is preliminary data.</text>
</comment>
<evidence type="ECO:0000256" key="1">
    <source>
        <dbReference type="ARBA" id="ARBA00001946"/>
    </source>
</evidence>
<dbReference type="SFLD" id="SFLDS00003">
    <property type="entry name" value="Haloacid_Dehalogenase"/>
    <property type="match status" value="1"/>
</dbReference>
<dbReference type="InterPro" id="IPR051400">
    <property type="entry name" value="HAD-like_hydrolase"/>
</dbReference>
<reference evidence="5" key="1">
    <citation type="journal article" date="2019" name="Int. J. Syst. Evol. Microbiol.">
        <title>The Global Catalogue of Microorganisms (GCM) 10K type strain sequencing project: providing services to taxonomists for standard genome sequencing and annotation.</title>
        <authorList>
            <consortium name="The Broad Institute Genomics Platform"/>
            <consortium name="The Broad Institute Genome Sequencing Center for Infectious Disease"/>
            <person name="Wu L."/>
            <person name="Ma J."/>
        </authorList>
    </citation>
    <scope>NUCLEOTIDE SEQUENCE [LARGE SCALE GENOMIC DNA]</scope>
    <source>
        <strain evidence="5">JCM 4738</strain>
    </source>
</reference>
<comment type="cofactor">
    <cofactor evidence="1">
        <name>Mg(2+)</name>
        <dbReference type="ChEBI" id="CHEBI:18420"/>
    </cofactor>
</comment>
<dbReference type="EMBL" id="BMVP01000014">
    <property type="protein sequence ID" value="GHB77330.1"/>
    <property type="molecule type" value="Genomic_DNA"/>
</dbReference>
<dbReference type="InterPro" id="IPR006439">
    <property type="entry name" value="HAD-SF_hydro_IA"/>
</dbReference>
<evidence type="ECO:0000256" key="2">
    <source>
        <dbReference type="ARBA" id="ARBA00022801"/>
    </source>
</evidence>
<dbReference type="InterPro" id="IPR023214">
    <property type="entry name" value="HAD_sf"/>
</dbReference>
<dbReference type="PRINTS" id="PR00413">
    <property type="entry name" value="HADHALOGNASE"/>
</dbReference>
<dbReference type="Pfam" id="PF00702">
    <property type="entry name" value="Hydrolase"/>
    <property type="match status" value="1"/>
</dbReference>
<keyword evidence="3" id="KW-0460">Magnesium</keyword>
<dbReference type="PANTHER" id="PTHR46470">
    <property type="entry name" value="N-ACYLNEURAMINATE-9-PHOSPHATASE"/>
    <property type="match status" value="1"/>
</dbReference>
<organism evidence="4 5">
    <name type="scientific">Streptomyces cirratus</name>
    <dbReference type="NCBI Taxonomy" id="68187"/>
    <lineage>
        <taxon>Bacteria</taxon>
        <taxon>Bacillati</taxon>
        <taxon>Actinomycetota</taxon>
        <taxon>Actinomycetes</taxon>
        <taxon>Kitasatosporales</taxon>
        <taxon>Streptomycetaceae</taxon>
        <taxon>Streptomyces</taxon>
    </lineage>
</organism>
<dbReference type="GO" id="GO:0016787">
    <property type="term" value="F:hydrolase activity"/>
    <property type="evidence" value="ECO:0007669"/>
    <property type="project" value="UniProtKB-KW"/>
</dbReference>
<dbReference type="RefSeq" id="WP_190186900.1">
    <property type="nucleotide sequence ID" value="NZ_BMVP01000014.1"/>
</dbReference>
<evidence type="ECO:0000313" key="4">
    <source>
        <dbReference type="EMBL" id="GHB77330.1"/>
    </source>
</evidence>
<proteinExistence type="predicted"/>
<keyword evidence="2 4" id="KW-0378">Hydrolase</keyword>
<dbReference type="InterPro" id="IPR036412">
    <property type="entry name" value="HAD-like_sf"/>
</dbReference>
<protein>
    <submittedName>
        <fullName evidence="4">Hydrolase</fullName>
    </submittedName>
</protein>
<evidence type="ECO:0000256" key="3">
    <source>
        <dbReference type="ARBA" id="ARBA00022842"/>
    </source>
</evidence>
<keyword evidence="5" id="KW-1185">Reference proteome</keyword>
<dbReference type="Gene3D" id="1.20.120.1600">
    <property type="match status" value="1"/>
</dbReference>
<dbReference type="Proteomes" id="UP000642673">
    <property type="component" value="Unassembled WGS sequence"/>
</dbReference>
<gene>
    <name evidence="4" type="ORF">GCM10010347_54780</name>
</gene>
<evidence type="ECO:0000313" key="5">
    <source>
        <dbReference type="Proteomes" id="UP000642673"/>
    </source>
</evidence>